<reference evidence="2" key="1">
    <citation type="journal article" date="2014" name="Front. Microbiol.">
        <title>High frequency of phylogenetically diverse reductive dehalogenase-homologous genes in deep subseafloor sedimentary metagenomes.</title>
        <authorList>
            <person name="Kawai M."/>
            <person name="Futagami T."/>
            <person name="Toyoda A."/>
            <person name="Takaki Y."/>
            <person name="Nishi S."/>
            <person name="Hori S."/>
            <person name="Arai W."/>
            <person name="Tsubouchi T."/>
            <person name="Morono Y."/>
            <person name="Uchiyama I."/>
            <person name="Ito T."/>
            <person name="Fujiyama A."/>
            <person name="Inagaki F."/>
            <person name="Takami H."/>
        </authorList>
    </citation>
    <scope>NUCLEOTIDE SEQUENCE</scope>
    <source>
        <strain evidence="2">Expedition CK06-06</strain>
    </source>
</reference>
<proteinExistence type="predicted"/>
<dbReference type="EMBL" id="BARU01036514">
    <property type="protein sequence ID" value="GAH89798.1"/>
    <property type="molecule type" value="Genomic_DNA"/>
</dbReference>
<evidence type="ECO:0000256" key="1">
    <source>
        <dbReference type="SAM" id="MobiDB-lite"/>
    </source>
</evidence>
<comment type="caution">
    <text evidence="2">The sequence shown here is derived from an EMBL/GenBank/DDBJ whole genome shotgun (WGS) entry which is preliminary data.</text>
</comment>
<feature type="compositionally biased region" description="Basic and acidic residues" evidence="1">
    <location>
        <begin position="209"/>
        <end position="221"/>
    </location>
</feature>
<accession>X1L6K1</accession>
<protein>
    <submittedName>
        <fullName evidence="2">Uncharacterized protein</fullName>
    </submittedName>
</protein>
<name>X1L6K1_9ZZZZ</name>
<gene>
    <name evidence="2" type="ORF">S03H2_57009</name>
</gene>
<dbReference type="AlphaFoldDB" id="X1L6K1"/>
<organism evidence="2">
    <name type="scientific">marine sediment metagenome</name>
    <dbReference type="NCBI Taxonomy" id="412755"/>
    <lineage>
        <taxon>unclassified sequences</taxon>
        <taxon>metagenomes</taxon>
        <taxon>ecological metagenomes</taxon>
    </lineage>
</organism>
<feature type="non-terminal residue" evidence="2">
    <location>
        <position position="233"/>
    </location>
</feature>
<feature type="region of interest" description="Disordered" evidence="1">
    <location>
        <begin position="209"/>
        <end position="233"/>
    </location>
</feature>
<sequence>MIFKSDPTLAAQLNQDFKCLLYQAEKLLQELPSTWESIRLFYEATSMSSGSDELKNFGEGLERLLVSLDPILTLEDFKALRTTVQTLCSEEKNNQLEQIISVLEKKIAADAILRETFFSYVGQQALNKTQKEQVKEIYKRLRANGSYELKDKEKKLLEVLKKAHDNARSSIQDPAKSIEGLIKKLKCYRTPGSLEKELREIGITDPDSQKLWESNRQKYDQRLSANSQKKKAG</sequence>
<evidence type="ECO:0000313" key="2">
    <source>
        <dbReference type="EMBL" id="GAH89798.1"/>
    </source>
</evidence>